<dbReference type="GO" id="GO:0003677">
    <property type="term" value="F:DNA binding"/>
    <property type="evidence" value="ECO:0007669"/>
    <property type="project" value="UniProtKB-KW"/>
</dbReference>
<keyword evidence="1" id="KW-0238">DNA-binding</keyword>
<accession>A0A7V7TW19</accession>
<dbReference type="EMBL" id="VZDO01000010">
    <property type="protein sequence ID" value="KAB0679251.1"/>
    <property type="molecule type" value="Genomic_DNA"/>
</dbReference>
<keyword evidence="2" id="KW-1185">Reference proteome</keyword>
<protein>
    <submittedName>
        <fullName evidence="1">AbrB/MazE/SpoVT family DNA-binding domain-containing protein</fullName>
    </submittedName>
</protein>
<dbReference type="Proteomes" id="UP000432089">
    <property type="component" value="Unassembled WGS sequence"/>
</dbReference>
<organism evidence="1 2">
    <name type="scientific">Plantimonas leprariae</name>
    <dbReference type="NCBI Taxonomy" id="2615207"/>
    <lineage>
        <taxon>Bacteria</taxon>
        <taxon>Pseudomonadati</taxon>
        <taxon>Pseudomonadota</taxon>
        <taxon>Alphaproteobacteria</taxon>
        <taxon>Hyphomicrobiales</taxon>
        <taxon>Aurantimonadaceae</taxon>
        <taxon>Plantimonas</taxon>
    </lineage>
</organism>
<proteinExistence type="predicted"/>
<gene>
    <name evidence="1" type="ORF">F6X38_12980</name>
</gene>
<evidence type="ECO:0000313" key="2">
    <source>
        <dbReference type="Proteomes" id="UP000432089"/>
    </source>
</evidence>
<comment type="caution">
    <text evidence="1">The sequence shown here is derived from an EMBL/GenBank/DDBJ whole genome shotgun (WGS) entry which is preliminary data.</text>
</comment>
<dbReference type="AlphaFoldDB" id="A0A7V7TW19"/>
<name>A0A7V7TW19_9HYPH</name>
<evidence type="ECO:0000313" key="1">
    <source>
        <dbReference type="EMBL" id="KAB0679251.1"/>
    </source>
</evidence>
<sequence length="73" mass="8347">MRLPAEVMERHGISEGGMMVLEDRGSSIVMRTFAEFVADIQAWSREVLGDKNLTVDDFLAERRRDAAREFSED</sequence>
<reference evidence="1 2" key="1">
    <citation type="submission" date="2019-09" db="EMBL/GenBank/DDBJ databases">
        <title>YIM 132180 draft genome.</title>
        <authorList>
            <person name="Zhang K."/>
        </authorList>
    </citation>
    <scope>NUCLEOTIDE SEQUENCE [LARGE SCALE GENOMIC DNA]</scope>
    <source>
        <strain evidence="1 2">YIM 132180</strain>
    </source>
</reference>